<evidence type="ECO:0000256" key="2">
    <source>
        <dbReference type="SAM" id="Phobius"/>
    </source>
</evidence>
<dbReference type="KEGG" id="aarc:G127AT_04725"/>
<dbReference type="RefSeq" id="WP_210900529.1">
    <property type="nucleotide sequence ID" value="NZ_CP071696.1"/>
</dbReference>
<accession>A0A975IPQ1</accession>
<keyword evidence="2" id="KW-0472">Membrane</keyword>
<feature type="transmembrane region" description="Helical" evidence="2">
    <location>
        <begin position="6"/>
        <end position="28"/>
    </location>
</feature>
<gene>
    <name evidence="3" type="ORF">G127AT_04725</name>
</gene>
<dbReference type="Proteomes" id="UP000671914">
    <property type="component" value="Chromosome"/>
</dbReference>
<evidence type="ECO:0000313" key="4">
    <source>
        <dbReference type="Proteomes" id="UP000671914"/>
    </source>
</evidence>
<evidence type="ECO:0000313" key="3">
    <source>
        <dbReference type="EMBL" id="QTX05524.1"/>
    </source>
</evidence>
<evidence type="ECO:0008006" key="5">
    <source>
        <dbReference type="Google" id="ProtNLM"/>
    </source>
</evidence>
<protein>
    <recommendedName>
        <fullName evidence="5">TPM domain-containing protein</fullName>
    </recommendedName>
</protein>
<organism evidence="3 4">
    <name type="scientific">Agromyces archimandritae</name>
    <dbReference type="NCBI Taxonomy" id="2781962"/>
    <lineage>
        <taxon>Bacteria</taxon>
        <taxon>Bacillati</taxon>
        <taxon>Actinomycetota</taxon>
        <taxon>Actinomycetes</taxon>
        <taxon>Micrococcales</taxon>
        <taxon>Microbacteriaceae</taxon>
        <taxon>Agromyces</taxon>
    </lineage>
</organism>
<keyword evidence="4" id="KW-1185">Reference proteome</keyword>
<dbReference type="AlphaFoldDB" id="A0A975IPQ1"/>
<dbReference type="EMBL" id="CP071696">
    <property type="protein sequence ID" value="QTX05524.1"/>
    <property type="molecule type" value="Genomic_DNA"/>
</dbReference>
<evidence type="ECO:0000256" key="1">
    <source>
        <dbReference type="SAM" id="Coils"/>
    </source>
</evidence>
<reference evidence="3" key="1">
    <citation type="submission" date="2021-03" db="EMBL/GenBank/DDBJ databases">
        <title>Agromyces archimandritus sp. nov., isolated from the cockroach Archimandrita tessellata.</title>
        <authorList>
            <person name="Guzman J."/>
            <person name="Ortuzar M."/>
            <person name="Poehlein A."/>
            <person name="Daniel R."/>
            <person name="Trujillo M."/>
            <person name="Vilcinskas A."/>
        </authorList>
    </citation>
    <scope>NUCLEOTIDE SEQUENCE</scope>
    <source>
        <strain evidence="3">G127AT</strain>
    </source>
</reference>
<feature type="coiled-coil region" evidence="1">
    <location>
        <begin position="225"/>
        <end position="273"/>
    </location>
</feature>
<keyword evidence="2" id="KW-0812">Transmembrane</keyword>
<sequence length="418" mass="44645">MADGLWWVPSLLVFGAALVVVIVIAVAARRAGAKRRIAESERLSASERGAKALLVRTDNALREALDEAAFAEAQFGRVEAAEYRRTIEQAGGWLREAFLLQQRLDDAEPDSPEERRSWTVRITGLCDSALAALERMGRRVDELRAAERGVGDEGPVLREELERLGARTTAAQNELDRLVGRYAPTALTGFRDAVARTSALLAEAGAALEESLGRAGERRPAAAAFEQAAAKLGRAGRELETAERAELELAQAQTDARITAAELDGELEQARRERERLEPVGPAAALDAAIEEAALGLAARGDAVADPLADGERLEGVRARLEAARHAARAAQGRLDGARSALDGAIRIARGQIAVADHAIARSRGRIGAEARTRLAEAERQLAMALDEADPVAALDAARRATSRANDAEALARYDAAF</sequence>
<name>A0A975IPQ1_9MICO</name>
<keyword evidence="1" id="KW-0175">Coiled coil</keyword>
<keyword evidence="2" id="KW-1133">Transmembrane helix</keyword>
<proteinExistence type="predicted"/>